<name>A0AA86W183_9FABA</name>
<evidence type="ECO:0000313" key="2">
    <source>
        <dbReference type="EMBL" id="CAJ1976453.1"/>
    </source>
</evidence>
<accession>A0AA86W183</accession>
<dbReference type="AlphaFoldDB" id="A0AA86W183"/>
<dbReference type="EMBL" id="OY731407">
    <property type="protein sequence ID" value="CAJ1976453.1"/>
    <property type="molecule type" value="Genomic_DNA"/>
</dbReference>
<protein>
    <submittedName>
        <fullName evidence="2">Uncharacterized protein</fullName>
    </submittedName>
</protein>
<evidence type="ECO:0000256" key="1">
    <source>
        <dbReference type="SAM" id="MobiDB-lite"/>
    </source>
</evidence>
<feature type="region of interest" description="Disordered" evidence="1">
    <location>
        <begin position="475"/>
        <end position="506"/>
    </location>
</feature>
<keyword evidence="3" id="KW-1185">Reference proteome</keyword>
<proteinExistence type="predicted"/>
<gene>
    <name evidence="2" type="ORF">AYBTSS11_LOCUS28591</name>
</gene>
<dbReference type="Proteomes" id="UP001189624">
    <property type="component" value="Chromosome 10"/>
</dbReference>
<evidence type="ECO:0000313" key="3">
    <source>
        <dbReference type="Proteomes" id="UP001189624"/>
    </source>
</evidence>
<sequence length="659" mass="73732">MSSESKKIKPKTDFELVLNYSNSCIWKNDSGAGANAACKIDKTLAATDPLSEIVWSPDKGFNLKCVDSSFTDKKASLFGNVEPSSMVLALLQSVTDGSSEMDKPLKDVFEEPIAVICSKNDLSSTDTSSRNTQSDSVVIISDHKTCEDDNGTGFGDSTEKMNIARETPPLPNGQKENVMKDWEKNSCAQANNGTTIISKIKGKKSTISGHRLKLFVDEMPIRNLLLQADEPKYSLKENPSRRHCNGRIETGVVNQVVEKEDGLYILGLSMIRMIRNQGKKKSLSDEDSNVNLPNEDDVHTSVESCHSSGLLLVGKKRSNFPQGIIGNKKLKKPIQETSCSNVQTDSSFMNLISNMMKRCAQSTQDEDKSLALNPENPNHHLQQPDQKLFTCNRNQDPKLRHAGFSSNFQSMLGARFKNVRTRISQVGEASKEFAPGNKVHGIDAAPVTFYAENNSLYRQYLTSNKLEVSEGRLDAFPSIPPQTSPLGPTKEKEGIPSHLPSTGQNRYNNENVEWYALYERREICHKIKTVEGLWINRFLPKSTSPLTVFDHLNKRGDSENHSTPCSMLPQSHKPISLNNCKIEEAREQSADDQLLMDQNLHNCCNNKENSTVQKDDNGSQYHSATHKFKSFTPLHLYIHVCKKIRCHQTMATYRVAYHK</sequence>
<reference evidence="2" key="1">
    <citation type="submission" date="2023-10" db="EMBL/GenBank/DDBJ databases">
        <authorList>
            <person name="Domelevo Entfellner J.-B."/>
        </authorList>
    </citation>
    <scope>NUCLEOTIDE SEQUENCE</scope>
</reference>
<organism evidence="2 3">
    <name type="scientific">Sphenostylis stenocarpa</name>
    <dbReference type="NCBI Taxonomy" id="92480"/>
    <lineage>
        <taxon>Eukaryota</taxon>
        <taxon>Viridiplantae</taxon>
        <taxon>Streptophyta</taxon>
        <taxon>Embryophyta</taxon>
        <taxon>Tracheophyta</taxon>
        <taxon>Spermatophyta</taxon>
        <taxon>Magnoliopsida</taxon>
        <taxon>eudicotyledons</taxon>
        <taxon>Gunneridae</taxon>
        <taxon>Pentapetalae</taxon>
        <taxon>rosids</taxon>
        <taxon>fabids</taxon>
        <taxon>Fabales</taxon>
        <taxon>Fabaceae</taxon>
        <taxon>Papilionoideae</taxon>
        <taxon>50 kb inversion clade</taxon>
        <taxon>NPAAA clade</taxon>
        <taxon>indigoferoid/millettioid clade</taxon>
        <taxon>Phaseoleae</taxon>
        <taxon>Sphenostylis</taxon>
    </lineage>
</organism>
<feature type="region of interest" description="Disordered" evidence="1">
    <location>
        <begin position="362"/>
        <end position="383"/>
    </location>
</feature>
<feature type="region of interest" description="Disordered" evidence="1">
    <location>
        <begin position="280"/>
        <end position="299"/>
    </location>
</feature>
<dbReference type="Gramene" id="rna-AYBTSS11_LOCUS28591">
    <property type="protein sequence ID" value="CAJ1976453.1"/>
    <property type="gene ID" value="gene-AYBTSS11_LOCUS28591"/>
</dbReference>
<dbReference type="PANTHER" id="PTHR38940">
    <property type="entry name" value="PLUS3 DOMAIN-CONTAINING PROTEIN"/>
    <property type="match status" value="1"/>
</dbReference>
<dbReference type="PANTHER" id="PTHR38940:SF5">
    <property type="match status" value="1"/>
</dbReference>